<gene>
    <name evidence="2" type="ORF">B0A55_13694</name>
</gene>
<sequence length="334" mass="36162">MHDSVTEPSRSQHHDSSGGEAHGAEYLHENVKNPLRQPPVCSQPKERLALPEHDDGVGTQNEARTMKPEGSSGERSILWEEPKPVSQDPVGEEPIAYEEAYPEPVSREVGHSLVDQERTDTGSMHTNLVDHALRDPEQRDGTGMERVPDDELTDNPLSPRMASTSQAEERMRVSPKVPTDEGPDQSWREADGVLRGITIDEHDPAMPNKQSTTQKYTDSPDHEDSKPSSDQCQTSRQASLAPDHVAAQVDLVHPSAGQSRKSSSDSTAASLFPPLGELSDADGPVQTSAHENHMEDDPAGKPPSASPRPESCSPVTVAAPAEPYPAPLFAMQPA</sequence>
<feature type="region of interest" description="Disordered" evidence="1">
    <location>
        <begin position="118"/>
        <end position="320"/>
    </location>
</feature>
<feature type="compositionally biased region" description="Basic and acidic residues" evidence="1">
    <location>
        <begin position="44"/>
        <end position="56"/>
    </location>
</feature>
<feature type="non-terminal residue" evidence="2">
    <location>
        <position position="334"/>
    </location>
</feature>
<comment type="caution">
    <text evidence="2">The sequence shown here is derived from an EMBL/GenBank/DDBJ whole genome shotgun (WGS) entry which is preliminary data.</text>
</comment>
<dbReference type="EMBL" id="NAJQ01002445">
    <property type="protein sequence ID" value="TKA43217.1"/>
    <property type="molecule type" value="Genomic_DNA"/>
</dbReference>
<evidence type="ECO:0000313" key="2">
    <source>
        <dbReference type="EMBL" id="TKA43217.1"/>
    </source>
</evidence>
<feature type="compositionally biased region" description="Basic and acidic residues" evidence="1">
    <location>
        <begin position="1"/>
        <end position="31"/>
    </location>
</feature>
<feature type="compositionally biased region" description="Polar residues" evidence="1">
    <location>
        <begin position="208"/>
        <end position="217"/>
    </location>
</feature>
<dbReference type="AlphaFoldDB" id="A0A4U0V3S6"/>
<keyword evidence="3" id="KW-1185">Reference proteome</keyword>
<reference evidence="2 3" key="1">
    <citation type="submission" date="2017-03" db="EMBL/GenBank/DDBJ databases">
        <title>Genomes of endolithic fungi from Antarctica.</title>
        <authorList>
            <person name="Coleine C."/>
            <person name="Masonjones S."/>
            <person name="Stajich J.E."/>
        </authorList>
    </citation>
    <scope>NUCLEOTIDE SEQUENCE [LARGE SCALE GENOMIC DNA]</scope>
    <source>
        <strain evidence="2 3">CCFEE 5184</strain>
    </source>
</reference>
<feature type="compositionally biased region" description="Basic and acidic residues" evidence="1">
    <location>
        <begin position="131"/>
        <end position="149"/>
    </location>
</feature>
<feature type="compositionally biased region" description="Basic and acidic residues" evidence="1">
    <location>
        <begin position="186"/>
        <end position="204"/>
    </location>
</feature>
<dbReference type="Proteomes" id="UP000309340">
    <property type="component" value="Unassembled WGS sequence"/>
</dbReference>
<dbReference type="OrthoDB" id="3849914at2759"/>
<feature type="compositionally biased region" description="Polar residues" evidence="1">
    <location>
        <begin position="228"/>
        <end position="238"/>
    </location>
</feature>
<feature type="compositionally biased region" description="Low complexity" evidence="1">
    <location>
        <begin position="259"/>
        <end position="270"/>
    </location>
</feature>
<organism evidence="2 3">
    <name type="scientific">Friedmanniomyces simplex</name>
    <dbReference type="NCBI Taxonomy" id="329884"/>
    <lineage>
        <taxon>Eukaryota</taxon>
        <taxon>Fungi</taxon>
        <taxon>Dikarya</taxon>
        <taxon>Ascomycota</taxon>
        <taxon>Pezizomycotina</taxon>
        <taxon>Dothideomycetes</taxon>
        <taxon>Dothideomycetidae</taxon>
        <taxon>Mycosphaerellales</taxon>
        <taxon>Teratosphaeriaceae</taxon>
        <taxon>Friedmanniomyces</taxon>
    </lineage>
</organism>
<feature type="region of interest" description="Disordered" evidence="1">
    <location>
        <begin position="1"/>
        <end position="94"/>
    </location>
</feature>
<feature type="compositionally biased region" description="Basic and acidic residues" evidence="1">
    <location>
        <begin position="218"/>
        <end position="227"/>
    </location>
</feature>
<proteinExistence type="predicted"/>
<protein>
    <submittedName>
        <fullName evidence="2">Uncharacterized protein</fullName>
    </submittedName>
</protein>
<evidence type="ECO:0000256" key="1">
    <source>
        <dbReference type="SAM" id="MobiDB-lite"/>
    </source>
</evidence>
<evidence type="ECO:0000313" key="3">
    <source>
        <dbReference type="Proteomes" id="UP000309340"/>
    </source>
</evidence>
<accession>A0A4U0V3S6</accession>
<feature type="compositionally biased region" description="Basic and acidic residues" evidence="1">
    <location>
        <begin position="290"/>
        <end position="299"/>
    </location>
</feature>
<name>A0A4U0V3S6_9PEZI</name>